<keyword evidence="2" id="KW-0812">Transmembrane</keyword>
<feature type="transmembrane region" description="Helical" evidence="2">
    <location>
        <begin position="404"/>
        <end position="427"/>
    </location>
</feature>
<dbReference type="SUPFAM" id="SSF82866">
    <property type="entry name" value="Multidrug efflux transporter AcrB transmembrane domain"/>
    <property type="match status" value="2"/>
</dbReference>
<reference evidence="4" key="1">
    <citation type="submission" date="2021-01" db="EMBL/GenBank/DDBJ databases">
        <authorList>
            <person name="Corre E."/>
            <person name="Pelletier E."/>
            <person name="Niang G."/>
            <person name="Scheremetjew M."/>
            <person name="Finn R."/>
            <person name="Kale V."/>
            <person name="Holt S."/>
            <person name="Cochrane G."/>
            <person name="Meng A."/>
            <person name="Brown T."/>
            <person name="Cohen L."/>
        </authorList>
    </citation>
    <scope>NUCLEOTIDE SEQUENCE</scope>
    <source>
        <strain evidence="4">CCMP3105</strain>
    </source>
</reference>
<feature type="transmembrane region" description="Helical" evidence="2">
    <location>
        <begin position="47"/>
        <end position="67"/>
    </location>
</feature>
<feature type="transmembrane region" description="Helical" evidence="2">
    <location>
        <begin position="825"/>
        <end position="845"/>
    </location>
</feature>
<dbReference type="InterPro" id="IPR053958">
    <property type="entry name" value="HMGCR/SNAP/NPC1-like_SSD"/>
</dbReference>
<dbReference type="InterPro" id="IPR000731">
    <property type="entry name" value="SSD"/>
</dbReference>
<evidence type="ECO:0000259" key="3">
    <source>
        <dbReference type="PROSITE" id="PS50156"/>
    </source>
</evidence>
<dbReference type="AlphaFoldDB" id="A0A7S4Q7I9"/>
<proteinExistence type="inferred from homology"/>
<protein>
    <recommendedName>
        <fullName evidence="3">SSD domain-containing protein</fullName>
    </recommendedName>
</protein>
<feature type="transmembrane region" description="Helical" evidence="2">
    <location>
        <begin position="522"/>
        <end position="543"/>
    </location>
</feature>
<feature type="domain" description="SSD" evidence="3">
    <location>
        <begin position="299"/>
        <end position="460"/>
    </location>
</feature>
<accession>A0A7S4Q7I9</accession>
<dbReference type="Pfam" id="PF12349">
    <property type="entry name" value="Sterol-sensing"/>
    <property type="match status" value="1"/>
</dbReference>
<name>A0A7S4Q7I9_9DINO</name>
<feature type="transmembrane region" description="Helical" evidence="2">
    <location>
        <begin position="292"/>
        <end position="319"/>
    </location>
</feature>
<dbReference type="EMBL" id="HBNR01021757">
    <property type="protein sequence ID" value="CAE4574889.1"/>
    <property type="molecule type" value="Transcribed_RNA"/>
</dbReference>
<gene>
    <name evidence="4" type="ORF">AMON00008_LOCUS14508</name>
</gene>
<dbReference type="PROSITE" id="PS50156">
    <property type="entry name" value="SSD"/>
    <property type="match status" value="1"/>
</dbReference>
<dbReference type="Gene3D" id="1.20.1640.10">
    <property type="entry name" value="Multidrug efflux transporter AcrB transmembrane domain"/>
    <property type="match status" value="2"/>
</dbReference>
<feature type="transmembrane region" description="Helical" evidence="2">
    <location>
        <begin position="360"/>
        <end position="384"/>
    </location>
</feature>
<keyword evidence="2" id="KW-1133">Transmembrane helix</keyword>
<evidence type="ECO:0000256" key="2">
    <source>
        <dbReference type="SAM" id="Phobius"/>
    </source>
</evidence>
<evidence type="ECO:0000256" key="1">
    <source>
        <dbReference type="ARBA" id="ARBA00005585"/>
    </source>
</evidence>
<keyword evidence="2" id="KW-0472">Membrane</keyword>
<evidence type="ECO:0000313" key="4">
    <source>
        <dbReference type="EMBL" id="CAE4574889.1"/>
    </source>
</evidence>
<sequence length="914" mass="98302">MAWELPVDLEDSHEKAPGCCTCLARPLERCMASSYAKLGLCISRHPLLFLAVGFGSYFAMLPGTLIMKGEEWLMWMKLDSQFVNVFAFQDTQYMEDYNHGTGLFDSPREEAVTMIPKGGSIMNAGFLASALAAEAELKSKRGEYDGNYYGLEDVCSRAVAGGPCEWQSLLDLLVPSRDPAALSGLAGQTPAEVGASLVANVPVQMRSMLRLMVSTGGSAWPGAAATDAQLGTWLATRTAIMTFVKLRSVGDLAMHTRAYELEIEAFVQRNRHGYQEIGEVSCLLELSFGREIAVMCINALALIFSTVGIMVVYGVWWLGTQTRKPGNSQRLLIAAGAMIPAMASFASFGVLGYIRLPFNVLAFMVPFLGIAMGIDNIFVCTSALKHVGPEKSIEVAISEAVSEAGVAVTTTSLTSLVALLVSIFTSLNLPGFVAFNTATAITVFGNWLGALVLYPAMLTLNERRIEGGYRDILFWKKRAPICQSEAPVEGAGVSCLQGLADPGPPLKRFIVQRYAPLIENNLVFKVLGSIFFLSCTVAGFALMQEVDSGMPDRYMVPDNSYLQDFFEQNEEHFGNAPPMDVQLAVESLDLGSAAYRAKLTAVMNAARQDPDVAMVDCWPDVVASSLPSDASRAQAVDAVANLVRGQGAMYRRDMRSWAGGDVGTGLPTVAKCHVFYFLSWDAKAKAAQADRLIRLLRGTSAPFHSLDVTPYHKLFAIQVGRYHNIKGAMLFTAAMAVAAVYVTLNVFLPPHIAVIAIVSMLGTLGALFGYMAIAGSNFNMVTYCSVVMAIGFCVDYATHVAHFSDHHMKPGTPWSARMCKSIQTCGYDVGHGAFTAFLGVCLMMAGGSPAFRVFCLNVVVITVFGGLSALFGVPSLVSLLSSLMQHGPCSSARVTPVVPADPSGSAETLEECKC</sequence>
<feature type="transmembrane region" description="Helical" evidence="2">
    <location>
        <begin position="728"/>
        <end position="747"/>
    </location>
</feature>
<feature type="transmembrane region" description="Helical" evidence="2">
    <location>
        <begin position="433"/>
        <end position="454"/>
    </location>
</feature>
<feature type="transmembrane region" description="Helical" evidence="2">
    <location>
        <begin position="780"/>
        <end position="804"/>
    </location>
</feature>
<feature type="transmembrane region" description="Helical" evidence="2">
    <location>
        <begin position="754"/>
        <end position="774"/>
    </location>
</feature>
<dbReference type="InterPro" id="IPR051697">
    <property type="entry name" value="Patched_domain-protein"/>
</dbReference>
<feature type="transmembrane region" description="Helical" evidence="2">
    <location>
        <begin position="851"/>
        <end position="877"/>
    </location>
</feature>
<dbReference type="GO" id="GO:0016020">
    <property type="term" value="C:membrane"/>
    <property type="evidence" value="ECO:0007669"/>
    <property type="project" value="TreeGrafter"/>
</dbReference>
<comment type="similarity">
    <text evidence="1">Belongs to the patched family.</text>
</comment>
<organism evidence="4">
    <name type="scientific">Alexandrium monilatum</name>
    <dbReference type="NCBI Taxonomy" id="311494"/>
    <lineage>
        <taxon>Eukaryota</taxon>
        <taxon>Sar</taxon>
        <taxon>Alveolata</taxon>
        <taxon>Dinophyceae</taxon>
        <taxon>Gonyaulacales</taxon>
        <taxon>Pyrocystaceae</taxon>
        <taxon>Alexandrium</taxon>
    </lineage>
</organism>
<dbReference type="PANTHER" id="PTHR10796:SF92">
    <property type="entry name" value="PATCHED-RELATED, ISOFORM A"/>
    <property type="match status" value="1"/>
</dbReference>
<dbReference type="PANTHER" id="PTHR10796">
    <property type="entry name" value="PATCHED-RELATED"/>
    <property type="match status" value="1"/>
</dbReference>
<feature type="transmembrane region" description="Helical" evidence="2">
    <location>
        <begin position="331"/>
        <end position="354"/>
    </location>
</feature>